<sequence>MGWLLKLWGWIARRRVVAGPVTQDAVPPVGEAAVADIRFRAQICCHTGAVASVHVAAPFLPGGDDTPLRLALRHWLRWRKDGIEPPPLAFDLPAAMAQSPDLVMPLLWEIDRQEFPTDRLIFAAPLDAGPVEDQWGLLLLARFGCVIEAARFDVSDLGALRQLGPGMARLRLPHHALRDCHTRPGGGRMLLSLLAMAQRFGLPTLACDVASRDQHGFLAQLGCDIVQGEAVAPVLDASGMAQFLHAMTEVQRPRIGIKRPAA</sequence>
<dbReference type="Pfam" id="PF00563">
    <property type="entry name" value="EAL"/>
    <property type="match status" value="1"/>
</dbReference>
<dbReference type="InterPro" id="IPR001633">
    <property type="entry name" value="EAL_dom"/>
</dbReference>
<dbReference type="AlphaFoldDB" id="A0A2K9MBM7"/>
<dbReference type="InterPro" id="IPR035919">
    <property type="entry name" value="EAL_sf"/>
</dbReference>
<evidence type="ECO:0000259" key="1">
    <source>
        <dbReference type="SMART" id="SM00052"/>
    </source>
</evidence>
<name>A0A2K9MBM7_9RHOB</name>
<accession>A0A2K9MBM7</accession>
<feature type="domain" description="EAL" evidence="1">
    <location>
        <begin position="22"/>
        <end position="239"/>
    </location>
</feature>
<dbReference type="EMBL" id="CP025583">
    <property type="protein sequence ID" value="AUM72912.1"/>
    <property type="molecule type" value="Genomic_DNA"/>
</dbReference>
<protein>
    <recommendedName>
        <fullName evidence="1">EAL domain-containing protein</fullName>
    </recommendedName>
</protein>
<dbReference type="Proteomes" id="UP000234882">
    <property type="component" value="Chromosome"/>
</dbReference>
<dbReference type="Gene3D" id="3.20.20.450">
    <property type="entry name" value="EAL domain"/>
    <property type="match status" value="1"/>
</dbReference>
<evidence type="ECO:0000313" key="3">
    <source>
        <dbReference type="Proteomes" id="UP000234882"/>
    </source>
</evidence>
<dbReference type="SUPFAM" id="SSF141868">
    <property type="entry name" value="EAL domain-like"/>
    <property type="match status" value="1"/>
</dbReference>
<keyword evidence="3" id="KW-1185">Reference proteome</keyword>
<dbReference type="KEGG" id="paru:CYR75_00065"/>
<dbReference type="RefSeq" id="WP_101498298.1">
    <property type="nucleotide sequence ID" value="NZ_CP025583.1"/>
</dbReference>
<proteinExistence type="predicted"/>
<gene>
    <name evidence="2" type="ORF">CYR75_00065</name>
</gene>
<dbReference type="SMART" id="SM00052">
    <property type="entry name" value="EAL"/>
    <property type="match status" value="1"/>
</dbReference>
<reference evidence="3" key="1">
    <citation type="submission" date="2017-12" db="EMBL/GenBank/DDBJ databases">
        <title>Genomic analysis of Paracoccus sp. CBA4604.</title>
        <authorList>
            <person name="Roh S.W."/>
            <person name="Kim J.Y."/>
            <person name="Kim J.S."/>
        </authorList>
    </citation>
    <scope>NUCLEOTIDE SEQUENCE [LARGE SCALE GENOMIC DNA]</scope>
    <source>
        <strain evidence="3">CBA4604</strain>
    </source>
</reference>
<dbReference type="OrthoDB" id="9814202at2"/>
<evidence type="ECO:0000313" key="2">
    <source>
        <dbReference type="EMBL" id="AUM72912.1"/>
    </source>
</evidence>
<organism evidence="2 3">
    <name type="scientific">Paracoccus jeotgali</name>
    <dbReference type="NCBI Taxonomy" id="2065379"/>
    <lineage>
        <taxon>Bacteria</taxon>
        <taxon>Pseudomonadati</taxon>
        <taxon>Pseudomonadota</taxon>
        <taxon>Alphaproteobacteria</taxon>
        <taxon>Rhodobacterales</taxon>
        <taxon>Paracoccaceae</taxon>
        <taxon>Paracoccus</taxon>
    </lineage>
</organism>